<dbReference type="GO" id="GO:0008849">
    <property type="term" value="F:enterochelin esterase activity"/>
    <property type="evidence" value="ECO:0007669"/>
    <property type="project" value="InterPro"/>
</dbReference>
<dbReference type="InterPro" id="IPR014756">
    <property type="entry name" value="Ig_E-set"/>
</dbReference>
<dbReference type="Gene3D" id="2.60.40.10">
    <property type="entry name" value="Immunoglobulins"/>
    <property type="match status" value="1"/>
</dbReference>
<protein>
    <submittedName>
        <fullName evidence="7">Enterochelin esterase family protein</fullName>
    </submittedName>
</protein>
<keyword evidence="8" id="KW-1185">Reference proteome</keyword>
<comment type="similarity">
    <text evidence="4">Belongs to the Fes family.</text>
</comment>
<accession>A0A7W0CGV9</accession>
<evidence type="ECO:0000256" key="4">
    <source>
        <dbReference type="ARBA" id="ARBA00024201"/>
    </source>
</evidence>
<comment type="caution">
    <text evidence="7">The sequence shown here is derived from an EMBL/GenBank/DDBJ whole genome shotgun (WGS) entry which is preliminary data.</text>
</comment>
<dbReference type="GO" id="GO:0005975">
    <property type="term" value="P:carbohydrate metabolic process"/>
    <property type="evidence" value="ECO:0007669"/>
    <property type="project" value="UniProtKB-ARBA"/>
</dbReference>
<dbReference type="InterPro" id="IPR029058">
    <property type="entry name" value="AB_hydrolase_fold"/>
</dbReference>
<dbReference type="InterPro" id="IPR021764">
    <property type="entry name" value="Enterochelin_esterase_N"/>
</dbReference>
<dbReference type="SUPFAM" id="SSF53474">
    <property type="entry name" value="alpha/beta-Hydrolases"/>
    <property type="match status" value="1"/>
</dbReference>
<dbReference type="Pfam" id="PF11806">
    <property type="entry name" value="Enterochelin_N"/>
    <property type="match status" value="1"/>
</dbReference>
<keyword evidence="3" id="KW-0378">Hydrolase</keyword>
<sequence length="394" mass="42170">MRIPTPDLERLTGDELFWARVRRGGTPLVEDLGDGTCAVTFLWRGEQAPTLAVNRLGEAAMERVPGTDVWHATYRLTATHRASYRLGTGGPTPGAAGGDGRRGDLTGGVPRGNVTGGVPRGDVAGGGPFGGLGPDPLNARRLPGRWGGQDASVFALPQAPAERWPRREGVVRGTVVHHDGVRVYLPATDLTGLLPVLVLLDGDMWFGGLGFHHTLDTMIAEGALPAMAVLAPEAADNATRWRDLTADDAYLSYLADDLLGRSRWPITSDPGRTIIAGQSLGGLTALYAGLRRPDRFGRVVAQSPSLWWRPGMAHTVPKTPVGGVPWMVEQYATARRGPISVHLDVGSHEGPMVGYSRELRDVLRARGRAVSLNEFTGGHDYACWRVALADALAR</sequence>
<evidence type="ECO:0000256" key="5">
    <source>
        <dbReference type="SAM" id="MobiDB-lite"/>
    </source>
</evidence>
<evidence type="ECO:0000313" key="8">
    <source>
        <dbReference type="Proteomes" id="UP000530928"/>
    </source>
</evidence>
<feature type="compositionally biased region" description="Gly residues" evidence="5">
    <location>
        <begin position="105"/>
        <end position="129"/>
    </location>
</feature>
<feature type="region of interest" description="Disordered" evidence="5">
    <location>
        <begin position="85"/>
        <end position="129"/>
    </location>
</feature>
<dbReference type="InterPro" id="IPR000801">
    <property type="entry name" value="Esterase-like"/>
</dbReference>
<evidence type="ECO:0000259" key="6">
    <source>
        <dbReference type="Pfam" id="PF11806"/>
    </source>
</evidence>
<dbReference type="RefSeq" id="WP_312894332.1">
    <property type="nucleotide sequence ID" value="NZ_BAABAM010000006.1"/>
</dbReference>
<feature type="compositionally biased region" description="Gly residues" evidence="5">
    <location>
        <begin position="87"/>
        <end position="98"/>
    </location>
</feature>
<dbReference type="PANTHER" id="PTHR48098">
    <property type="entry name" value="ENTEROCHELIN ESTERASE-RELATED"/>
    <property type="match status" value="1"/>
</dbReference>
<dbReference type="SUPFAM" id="SSF81296">
    <property type="entry name" value="E set domains"/>
    <property type="match status" value="1"/>
</dbReference>
<evidence type="ECO:0000256" key="2">
    <source>
        <dbReference type="ARBA" id="ARBA00022490"/>
    </source>
</evidence>
<dbReference type="GO" id="GO:0005506">
    <property type="term" value="F:iron ion binding"/>
    <property type="evidence" value="ECO:0007669"/>
    <property type="project" value="InterPro"/>
</dbReference>
<dbReference type="InterPro" id="IPR013783">
    <property type="entry name" value="Ig-like_fold"/>
</dbReference>
<dbReference type="Proteomes" id="UP000530928">
    <property type="component" value="Unassembled WGS sequence"/>
</dbReference>
<dbReference type="EMBL" id="JACDUR010000002">
    <property type="protein sequence ID" value="MBA2890931.1"/>
    <property type="molecule type" value="Genomic_DNA"/>
</dbReference>
<dbReference type="AlphaFoldDB" id="A0A7W0CGV9"/>
<dbReference type="GO" id="GO:0006826">
    <property type="term" value="P:iron ion transport"/>
    <property type="evidence" value="ECO:0007669"/>
    <property type="project" value="InterPro"/>
</dbReference>
<name>A0A7W0CGV9_9ACTN</name>
<feature type="domain" description="Enterochelin esterase N-terminal" evidence="6">
    <location>
        <begin position="39"/>
        <end position="164"/>
    </location>
</feature>
<proteinExistence type="inferred from homology"/>
<keyword evidence="2" id="KW-0963">Cytoplasm</keyword>
<gene>
    <name evidence="7" type="ORF">HNR30_002272</name>
</gene>
<dbReference type="Gene3D" id="3.40.50.1820">
    <property type="entry name" value="alpha/beta hydrolase"/>
    <property type="match status" value="1"/>
</dbReference>
<organism evidence="7 8">
    <name type="scientific">Nonomuraea soli</name>
    <dbReference type="NCBI Taxonomy" id="1032476"/>
    <lineage>
        <taxon>Bacteria</taxon>
        <taxon>Bacillati</taxon>
        <taxon>Actinomycetota</taxon>
        <taxon>Actinomycetes</taxon>
        <taxon>Streptosporangiales</taxon>
        <taxon>Streptosporangiaceae</taxon>
        <taxon>Nonomuraea</taxon>
    </lineage>
</organism>
<evidence type="ECO:0000256" key="3">
    <source>
        <dbReference type="ARBA" id="ARBA00022801"/>
    </source>
</evidence>
<dbReference type="InterPro" id="IPR050583">
    <property type="entry name" value="Mycobacterial_A85_antigen"/>
</dbReference>
<dbReference type="Pfam" id="PF00756">
    <property type="entry name" value="Esterase"/>
    <property type="match status" value="1"/>
</dbReference>
<comment type="subcellular location">
    <subcellularLocation>
        <location evidence="1">Cytoplasm</location>
    </subcellularLocation>
</comment>
<dbReference type="PANTHER" id="PTHR48098:SF3">
    <property type="entry name" value="IRON(III) ENTEROBACTIN ESTERASE"/>
    <property type="match status" value="1"/>
</dbReference>
<reference evidence="7 8" key="1">
    <citation type="submission" date="2020-07" db="EMBL/GenBank/DDBJ databases">
        <title>Genomic Encyclopedia of Type Strains, Phase IV (KMG-IV): sequencing the most valuable type-strain genomes for metagenomic binning, comparative biology and taxonomic classification.</title>
        <authorList>
            <person name="Goeker M."/>
        </authorList>
    </citation>
    <scope>NUCLEOTIDE SEQUENCE [LARGE SCALE GENOMIC DNA]</scope>
    <source>
        <strain evidence="7 8">DSM 45533</strain>
    </source>
</reference>
<dbReference type="GO" id="GO:0005737">
    <property type="term" value="C:cytoplasm"/>
    <property type="evidence" value="ECO:0007669"/>
    <property type="project" value="UniProtKB-SubCell"/>
</dbReference>
<evidence type="ECO:0000313" key="7">
    <source>
        <dbReference type="EMBL" id="MBA2890931.1"/>
    </source>
</evidence>
<evidence type="ECO:0000256" key="1">
    <source>
        <dbReference type="ARBA" id="ARBA00004496"/>
    </source>
</evidence>